<dbReference type="SUPFAM" id="SSF51126">
    <property type="entry name" value="Pectin lyase-like"/>
    <property type="match status" value="1"/>
</dbReference>
<keyword evidence="1" id="KW-0732">Signal</keyword>
<evidence type="ECO:0000313" key="2">
    <source>
        <dbReference type="EMBL" id="SHK74684.1"/>
    </source>
</evidence>
<reference evidence="2 3" key="1">
    <citation type="submission" date="2016-11" db="EMBL/GenBank/DDBJ databases">
        <authorList>
            <person name="Jaros S."/>
            <person name="Januszkiewicz K."/>
            <person name="Wedrychowicz H."/>
        </authorList>
    </citation>
    <scope>NUCLEOTIDE SEQUENCE [LARGE SCALE GENOMIC DNA]</scope>
    <source>
        <strain evidence="2 3">LMG 20594</strain>
    </source>
</reference>
<feature type="chain" id="PRO_5009921515" description="Pectate lyase superfamily protein" evidence="1">
    <location>
        <begin position="23"/>
        <end position="405"/>
    </location>
</feature>
<organism evidence="2 3">
    <name type="scientific">Paraburkholderia terricola</name>
    <dbReference type="NCBI Taxonomy" id="169427"/>
    <lineage>
        <taxon>Bacteria</taxon>
        <taxon>Pseudomonadati</taxon>
        <taxon>Pseudomonadota</taxon>
        <taxon>Betaproteobacteria</taxon>
        <taxon>Burkholderiales</taxon>
        <taxon>Burkholderiaceae</taxon>
        <taxon>Paraburkholderia</taxon>
    </lineage>
</organism>
<gene>
    <name evidence="2" type="ORF">SAMN05192548_103616</name>
</gene>
<name>A0A1M6UZV9_9BURK</name>
<dbReference type="AlphaFoldDB" id="A0A1M6UZV9"/>
<dbReference type="Proteomes" id="UP000184395">
    <property type="component" value="Unassembled WGS sequence"/>
</dbReference>
<dbReference type="RefSeq" id="WP_073431370.1">
    <property type="nucleotide sequence ID" value="NZ_CADFGY010000005.1"/>
</dbReference>
<dbReference type="InterPro" id="IPR011050">
    <property type="entry name" value="Pectin_lyase_fold/virulence"/>
</dbReference>
<dbReference type="InterPro" id="IPR012334">
    <property type="entry name" value="Pectin_lyas_fold"/>
</dbReference>
<dbReference type="EMBL" id="FRAB01000036">
    <property type="protein sequence ID" value="SHK74684.1"/>
    <property type="molecule type" value="Genomic_DNA"/>
</dbReference>
<evidence type="ECO:0000313" key="3">
    <source>
        <dbReference type="Proteomes" id="UP000184395"/>
    </source>
</evidence>
<dbReference type="Gene3D" id="2.160.20.10">
    <property type="entry name" value="Single-stranded right-handed beta-helix, Pectin lyase-like"/>
    <property type="match status" value="1"/>
</dbReference>
<evidence type="ECO:0008006" key="4">
    <source>
        <dbReference type="Google" id="ProtNLM"/>
    </source>
</evidence>
<protein>
    <recommendedName>
        <fullName evidence="4">Pectate lyase superfamily protein</fullName>
    </recommendedName>
</protein>
<feature type="signal peptide" evidence="1">
    <location>
        <begin position="1"/>
        <end position="22"/>
    </location>
</feature>
<evidence type="ECO:0000256" key="1">
    <source>
        <dbReference type="SAM" id="SignalP"/>
    </source>
</evidence>
<accession>A0A1M6UZV9</accession>
<dbReference type="OrthoDB" id="8978094at2"/>
<sequence>MRHLKYLLFFLFSLAFLPAAYAQNNPSSVVVNGTTWNKCADEHGTCSFSGTQSVLYGAWPPSAPSAMYAVNGTYTGKVPCDNSAMADPAVGYQKACYIKATSTSTSTSTSTQFTPPALVNPVNPMAYGAKCDGVTNDTAAFQKAINAGDVLVPSGTCVINGTLNVRASNRHIQCQQTVLKRTTGYANQMFVIGDYNNYYHDDSIVNCNFVGANTVVPQYYNNDARHWDIPVETVGPVSNFFLAGNSFKQFFGQSMFQTYGSTNGGSGDKIIYNTFASCGYYGPVFVAHTNGYIGHNTVTDCAVGIENDNTTQQTGHNVIEYNTIKAVYGYGAPDMSSSVMLTGGVAASADYSTNIVRNNTVSGTSNAQGFRGANIPSRTIIGKNWGVKAAQYSNNTCVSGCSVTQ</sequence>
<proteinExistence type="predicted"/>